<gene>
    <name evidence="8" type="ORF">DF182_09520</name>
</gene>
<protein>
    <recommendedName>
        <fullName evidence="10">Pectate lyase superfamily protein domain-containing protein</fullName>
    </recommendedName>
</protein>
<feature type="domain" description="Rhamnogalacturonase A/B/Epimerase-like pectate lyase" evidence="6">
    <location>
        <begin position="544"/>
        <end position="613"/>
    </location>
</feature>
<dbReference type="InterPro" id="IPR000743">
    <property type="entry name" value="Glyco_hydro_28"/>
</dbReference>
<dbReference type="Gene3D" id="2.160.20.10">
    <property type="entry name" value="Single-stranded right-handed beta-helix, Pectin lyase-like"/>
    <property type="match status" value="3"/>
</dbReference>
<dbReference type="Proteomes" id="UP000253410">
    <property type="component" value="Unassembled WGS sequence"/>
</dbReference>
<evidence type="ECO:0000259" key="7">
    <source>
        <dbReference type="Pfam" id="PF16315"/>
    </source>
</evidence>
<dbReference type="AlphaFoldDB" id="A0A365Y4I0"/>
<evidence type="ECO:0000256" key="4">
    <source>
        <dbReference type="RuleBase" id="RU361169"/>
    </source>
</evidence>
<keyword evidence="5" id="KW-0732">Signal</keyword>
<keyword evidence="9" id="KW-1185">Reference proteome</keyword>
<dbReference type="Pfam" id="PF12708">
    <property type="entry name" value="Pect-lyase_RHGA_epim"/>
    <property type="match status" value="1"/>
</dbReference>
<dbReference type="GO" id="GO:0005975">
    <property type="term" value="P:carbohydrate metabolic process"/>
    <property type="evidence" value="ECO:0007669"/>
    <property type="project" value="InterPro"/>
</dbReference>
<dbReference type="PANTHER" id="PTHR31339">
    <property type="entry name" value="PECTIN LYASE-RELATED"/>
    <property type="match status" value="1"/>
</dbReference>
<evidence type="ECO:0000313" key="8">
    <source>
        <dbReference type="EMBL" id="RBL92795.1"/>
    </source>
</evidence>
<dbReference type="InterPro" id="IPR011050">
    <property type="entry name" value="Pectin_lyase_fold/virulence"/>
</dbReference>
<dbReference type="InterPro" id="IPR024535">
    <property type="entry name" value="RHGA/B-epi-like_pectate_lyase"/>
</dbReference>
<reference evidence="8 9" key="1">
    <citation type="submission" date="2018-05" db="EMBL/GenBank/DDBJ databases">
        <title>Chitinophaga sp. K3CV102501T nov., isolated from isolated from a monsoon evergreen broad-leaved forest soil.</title>
        <authorList>
            <person name="Lv Y."/>
        </authorList>
    </citation>
    <scope>NUCLEOTIDE SEQUENCE [LARGE SCALE GENOMIC DNA]</scope>
    <source>
        <strain evidence="8 9">GDMCC 1.1325</strain>
    </source>
</reference>
<dbReference type="InterPro" id="IPR032532">
    <property type="entry name" value="DUF4955"/>
</dbReference>
<comment type="similarity">
    <text evidence="1 4">Belongs to the glycosyl hydrolase 28 family.</text>
</comment>
<evidence type="ECO:0008006" key="10">
    <source>
        <dbReference type="Google" id="ProtNLM"/>
    </source>
</evidence>
<dbReference type="EMBL" id="QFFJ01000001">
    <property type="protein sequence ID" value="RBL92795.1"/>
    <property type="molecule type" value="Genomic_DNA"/>
</dbReference>
<dbReference type="Pfam" id="PF16315">
    <property type="entry name" value="DUF4955"/>
    <property type="match status" value="1"/>
</dbReference>
<organism evidence="8 9">
    <name type="scientific">Chitinophaga flava</name>
    <dbReference type="NCBI Taxonomy" id="2259036"/>
    <lineage>
        <taxon>Bacteria</taxon>
        <taxon>Pseudomonadati</taxon>
        <taxon>Bacteroidota</taxon>
        <taxon>Chitinophagia</taxon>
        <taxon>Chitinophagales</taxon>
        <taxon>Chitinophagaceae</taxon>
        <taxon>Chitinophaga</taxon>
    </lineage>
</organism>
<evidence type="ECO:0000259" key="6">
    <source>
        <dbReference type="Pfam" id="PF12708"/>
    </source>
</evidence>
<comment type="caution">
    <text evidence="8">The sequence shown here is derived from an EMBL/GenBank/DDBJ whole genome shotgun (WGS) entry which is preliminary data.</text>
</comment>
<evidence type="ECO:0000313" key="9">
    <source>
        <dbReference type="Proteomes" id="UP000253410"/>
    </source>
</evidence>
<dbReference type="OrthoDB" id="188639at2"/>
<proteinExistence type="inferred from homology"/>
<feature type="signal peptide" evidence="5">
    <location>
        <begin position="1"/>
        <end position="21"/>
    </location>
</feature>
<dbReference type="Pfam" id="PF00295">
    <property type="entry name" value="Glyco_hydro_28"/>
    <property type="match status" value="1"/>
</dbReference>
<dbReference type="SUPFAM" id="SSF51126">
    <property type="entry name" value="Pectin lyase-like"/>
    <property type="match status" value="2"/>
</dbReference>
<evidence type="ECO:0000256" key="2">
    <source>
        <dbReference type="ARBA" id="ARBA00022801"/>
    </source>
</evidence>
<dbReference type="GO" id="GO:0004650">
    <property type="term" value="F:polygalacturonase activity"/>
    <property type="evidence" value="ECO:0007669"/>
    <property type="project" value="InterPro"/>
</dbReference>
<accession>A0A365Y4I0</accession>
<dbReference type="RefSeq" id="WP_147243394.1">
    <property type="nucleotide sequence ID" value="NZ_QFFJ01000001.1"/>
</dbReference>
<dbReference type="SMART" id="SM00710">
    <property type="entry name" value="PbH1"/>
    <property type="match status" value="7"/>
</dbReference>
<keyword evidence="2 4" id="KW-0378">Hydrolase</keyword>
<dbReference type="InterPro" id="IPR012334">
    <property type="entry name" value="Pectin_lyas_fold"/>
</dbReference>
<dbReference type="PANTHER" id="PTHR31339:SF0">
    <property type="entry name" value="PECTIN LYASE-LIKE SUPERFAMILY PROTEIN"/>
    <property type="match status" value="1"/>
</dbReference>
<name>A0A365Y4I0_9BACT</name>
<dbReference type="InterPro" id="IPR051801">
    <property type="entry name" value="GH28_Enzymes"/>
</dbReference>
<keyword evidence="3 4" id="KW-0326">Glycosidase</keyword>
<evidence type="ECO:0000256" key="5">
    <source>
        <dbReference type="SAM" id="SignalP"/>
    </source>
</evidence>
<feature type="chain" id="PRO_5016874999" description="Pectate lyase superfamily protein domain-containing protein" evidence="5">
    <location>
        <begin position="22"/>
        <end position="987"/>
    </location>
</feature>
<dbReference type="InterPro" id="IPR006626">
    <property type="entry name" value="PbH1"/>
</dbReference>
<sequence>MKNFHLLQIICWLLLAMLASATDKKTTIDITRFGAVGDGKTLNTAAIQQAIDACSAQGGGQVRVPAGTWLTGTLLLKNNVVLQVEENSTLLGSPDIKDYQIVDGFKDGLGQQMGYALIGAVDASNTGITGKGTIDGQGKLVRASGGHDRRPFLVRFVRCHQIKVTDIHLQGPTAWTMHFFHCSNVLAEKVIIRSRGLGNNDGIDIDCCQKVNIRDCDIDSGDDAICFKTTSPYPCRDVTISNIKINTGEGAIKFGTESAGNFENIRVSNIDVAFAREGGIKLFSVDGAKLQNIEISDVKMDKVNMPIIIRLGARLKTFREGDAQQAVGSISNIKIKNVTVQQGTWTGMLISGIPGHYIDGITLQNIRINVPGEGTATDAQVKLEEKESDYPEIKMFGKQIPAYALYIRHARNIRFDNVSYTSDKQDARPAIIASDIQQIQFNKWTLPGNTGKEPLVRISDAGNIQLQQIKHPALPDKFLQLEGAARNITVDGRVAAAPVVAPLWKEFVAARKNNTIPVLPDFSYAGYHFSEKPLPDLTGRKKFDVTQYGATPNDDQYDDEAIQRAIDAASAHPGGGIVFFPKGKFLLAPDEDDKKQLLITASNIILQGSGSGEGGTEIYQDKKRINTRQLLFRPAANQQQRLAVVTADAPRETFTIQVEDASLLKPGQDVVLKHRSEDYTKWYFAPLSLKEQWTRLFGDKGGMQIQEIHTIEKITGNTVTFKNPLHLDIHLVPGKPFELVSYNSIEECGIAGIRFSSNWKSWPEDFVHHKNEIHDYAWEAVGMEYVKNSWIRDCVFQDWNEGINIRAGYQVTVQNVTFLGKKGHASVHARTGYGVLIKQCYFNGAQHHGPGTGYSAAGTVITQCALGTDQNFDSHSGQPYATLFDDIRGGVFYNLGGPEPGHPHHGKQLVLWNFRHSSTKDQHYNFWDMDRRRNYTIAAPILAGFQADSKVTVENAGINQLPGQTVAPASLFEAQLTLRLNGKDITE</sequence>
<feature type="domain" description="DUF4955" evidence="7">
    <location>
        <begin position="846"/>
        <end position="981"/>
    </location>
</feature>
<evidence type="ECO:0000256" key="1">
    <source>
        <dbReference type="ARBA" id="ARBA00008834"/>
    </source>
</evidence>
<evidence type="ECO:0000256" key="3">
    <source>
        <dbReference type="ARBA" id="ARBA00023295"/>
    </source>
</evidence>